<dbReference type="AlphaFoldDB" id="A0A2N5SU61"/>
<accession>A0A2N5SU61</accession>
<protein>
    <submittedName>
        <fullName evidence="2">Uncharacterized protein</fullName>
    </submittedName>
</protein>
<keyword evidence="1" id="KW-1133">Transmembrane helix</keyword>
<gene>
    <name evidence="2" type="ORF">PCANC_15387</name>
</gene>
<organism evidence="2 3">
    <name type="scientific">Puccinia coronata f. sp. avenae</name>
    <dbReference type="NCBI Taxonomy" id="200324"/>
    <lineage>
        <taxon>Eukaryota</taxon>
        <taxon>Fungi</taxon>
        <taxon>Dikarya</taxon>
        <taxon>Basidiomycota</taxon>
        <taxon>Pucciniomycotina</taxon>
        <taxon>Pucciniomycetes</taxon>
        <taxon>Pucciniales</taxon>
        <taxon>Pucciniaceae</taxon>
        <taxon>Puccinia</taxon>
    </lineage>
</organism>
<evidence type="ECO:0000313" key="2">
    <source>
        <dbReference type="EMBL" id="PLW16798.1"/>
    </source>
</evidence>
<evidence type="ECO:0000313" key="3">
    <source>
        <dbReference type="Proteomes" id="UP000235388"/>
    </source>
</evidence>
<dbReference type="OrthoDB" id="1684102at2759"/>
<sequence>MSTHDIFPDLVKRQSYYFQRRILLAIVLILVGYVAIASLLEALIKSTSGESRIVWDQQGALSLSHTPSAHLIKAIEQRRSNYQPGTTVLGVTAIISLTLRKQREERTGSLELLLRFLVKYPFVQEIIIWNDDVMASGLNLNGEDLLSKLNSTHHESPLPILRVINSPGGMGEMSGHMACSLAKFETCYHTDESVLNLNLDTLYAKYLESDGESDAAIVDHASPEEYAAESAYDVSQPDHSLNTGLVSHLSRGSLVAKRLSTRYFQQLTTAIHFSEKGDLVTTIPRSVSSDIQFSIWSNRRPLKLITPTRSSLITGSSTRKISHLDPEFINHAYERLNQTIQASDPFLVPSLFPRALSLHHSKPESEIGVASAYDDRSMLITNLNFSREWPLAVDGELSTCWEHLSGTKHGSFVGLNFVKSIHINQLTFFGKIAAEDWGLEVYSAEDRTWVSQPVIPTQITHQEPPVTKFVYNLSATADSQSLVKKLRLIIPQTSSSSPSGMTVCGWMVNEDWVV</sequence>
<dbReference type="Proteomes" id="UP000235388">
    <property type="component" value="Unassembled WGS sequence"/>
</dbReference>
<feature type="transmembrane region" description="Helical" evidence="1">
    <location>
        <begin position="22"/>
        <end position="44"/>
    </location>
</feature>
<reference evidence="2 3" key="1">
    <citation type="submission" date="2017-11" db="EMBL/GenBank/DDBJ databases">
        <title>De novo assembly and phasing of dikaryotic genomes from two isolates of Puccinia coronata f. sp. avenae, the causal agent of oat crown rust.</title>
        <authorList>
            <person name="Miller M.E."/>
            <person name="Zhang Y."/>
            <person name="Omidvar V."/>
            <person name="Sperschneider J."/>
            <person name="Schwessinger B."/>
            <person name="Raley C."/>
            <person name="Palmer J.M."/>
            <person name="Garnica D."/>
            <person name="Upadhyaya N."/>
            <person name="Rathjen J."/>
            <person name="Taylor J.M."/>
            <person name="Park R.F."/>
            <person name="Dodds P.N."/>
            <person name="Hirsch C.D."/>
            <person name="Kianian S.F."/>
            <person name="Figueroa M."/>
        </authorList>
    </citation>
    <scope>NUCLEOTIDE SEQUENCE [LARGE SCALE GENOMIC DNA]</scope>
    <source>
        <strain evidence="2">12NC29</strain>
    </source>
</reference>
<comment type="caution">
    <text evidence="2">The sequence shown here is derived from an EMBL/GenBank/DDBJ whole genome shotgun (WGS) entry which is preliminary data.</text>
</comment>
<evidence type="ECO:0000256" key="1">
    <source>
        <dbReference type="SAM" id="Phobius"/>
    </source>
</evidence>
<proteinExistence type="predicted"/>
<dbReference type="EMBL" id="PGCJ01000862">
    <property type="protein sequence ID" value="PLW16798.1"/>
    <property type="molecule type" value="Genomic_DNA"/>
</dbReference>
<keyword evidence="1" id="KW-0472">Membrane</keyword>
<name>A0A2N5SU61_9BASI</name>
<keyword evidence="1" id="KW-0812">Transmembrane</keyword>
<keyword evidence="3" id="KW-1185">Reference proteome</keyword>